<proteinExistence type="predicted"/>
<feature type="signal peptide" evidence="1">
    <location>
        <begin position="1"/>
        <end position="23"/>
    </location>
</feature>
<dbReference type="PROSITE" id="PS51257">
    <property type="entry name" value="PROKAR_LIPOPROTEIN"/>
    <property type="match status" value="1"/>
</dbReference>
<gene>
    <name evidence="2" type="ORF">QO231_13545</name>
</gene>
<dbReference type="EMBL" id="JASMWN010000010">
    <property type="protein sequence ID" value="MDU9004874.1"/>
    <property type="molecule type" value="Genomic_DNA"/>
</dbReference>
<evidence type="ECO:0000313" key="3">
    <source>
        <dbReference type="Proteomes" id="UP001255416"/>
    </source>
</evidence>
<evidence type="ECO:0000313" key="2">
    <source>
        <dbReference type="EMBL" id="MDU9004874.1"/>
    </source>
</evidence>
<keyword evidence="1" id="KW-0732">Signal</keyword>
<evidence type="ECO:0000256" key="1">
    <source>
        <dbReference type="SAM" id="SignalP"/>
    </source>
</evidence>
<protein>
    <submittedName>
        <fullName evidence="2">Glycine zipper family protein</fullName>
    </submittedName>
</protein>
<name>A0ABU3VGS2_9RHOB</name>
<accession>A0ABU3VGS2</accession>
<feature type="chain" id="PRO_5045332140" evidence="1">
    <location>
        <begin position="24"/>
        <end position="124"/>
    </location>
</feature>
<organism evidence="2 3">
    <name type="scientific">Sedimentitalea todarodis</name>
    <dbReference type="NCBI Taxonomy" id="1631240"/>
    <lineage>
        <taxon>Bacteria</taxon>
        <taxon>Pseudomonadati</taxon>
        <taxon>Pseudomonadota</taxon>
        <taxon>Alphaproteobacteria</taxon>
        <taxon>Rhodobacterales</taxon>
        <taxon>Paracoccaceae</taxon>
        <taxon>Sedimentitalea</taxon>
    </lineage>
</organism>
<comment type="caution">
    <text evidence="2">The sequence shown here is derived from an EMBL/GenBank/DDBJ whole genome shotgun (WGS) entry which is preliminary data.</text>
</comment>
<dbReference type="Proteomes" id="UP001255416">
    <property type="component" value="Unassembled WGS sequence"/>
</dbReference>
<dbReference type="RefSeq" id="WP_316777205.1">
    <property type="nucleotide sequence ID" value="NZ_JASMWN010000010.1"/>
</dbReference>
<reference evidence="3" key="1">
    <citation type="submission" date="2023-05" db="EMBL/GenBank/DDBJ databases">
        <title>Sedimentitalea sp. nov. JM2-8.</title>
        <authorList>
            <person name="Huang J."/>
        </authorList>
    </citation>
    <scope>NUCLEOTIDE SEQUENCE [LARGE SCALE GENOMIC DNA]</scope>
    <source>
        <strain evidence="3">KHS03</strain>
    </source>
</reference>
<sequence>MPRLSTCTTVPALLLAAACANSGANYTPVIDGPKGPKYESDLAACQQLAASGGVVDGRVAGSTAAGAGIGAASAVIWDGNSSNLGEAAAVGAIAGLASGVARQNSSRENIVRNCMAGRGYRVLG</sequence>
<keyword evidence="3" id="KW-1185">Reference proteome</keyword>